<keyword evidence="1" id="KW-1277">Toxin-antitoxin system</keyword>
<gene>
    <name evidence="2" type="ORF">ENJ40_02830</name>
</gene>
<name>A0A7C3GJY3_9BACT</name>
<dbReference type="AlphaFoldDB" id="A0A7C3GJY3"/>
<evidence type="ECO:0000313" key="2">
    <source>
        <dbReference type="EMBL" id="HFC97381.1"/>
    </source>
</evidence>
<sequence length="88" mass="10677">MKIGFSSSFKRAFKKKIKSRKDLETKFWQKVEIFMKDPFDRSLRTHKLSGKLKDLWSFSLEYDLRVIFYFAEKDKVVFVDIGKHDEVY</sequence>
<dbReference type="InterPro" id="IPR035093">
    <property type="entry name" value="RelE/ParE_toxin_dom_sf"/>
</dbReference>
<accession>A0A7C3GJY3</accession>
<reference evidence="2" key="1">
    <citation type="journal article" date="2020" name="mSystems">
        <title>Genome- and Community-Level Interaction Insights into Carbon Utilization and Element Cycling Functions of Hydrothermarchaeota in Hydrothermal Sediment.</title>
        <authorList>
            <person name="Zhou Z."/>
            <person name="Liu Y."/>
            <person name="Xu W."/>
            <person name="Pan J."/>
            <person name="Luo Z.H."/>
            <person name="Li M."/>
        </authorList>
    </citation>
    <scope>NUCLEOTIDE SEQUENCE [LARGE SCALE GENOMIC DNA]</scope>
    <source>
        <strain evidence="2">HyVt-483</strain>
    </source>
</reference>
<dbReference type="Gene3D" id="3.30.2310.20">
    <property type="entry name" value="RelE-like"/>
    <property type="match status" value="1"/>
</dbReference>
<dbReference type="SUPFAM" id="SSF143011">
    <property type="entry name" value="RelE-like"/>
    <property type="match status" value="1"/>
</dbReference>
<protein>
    <submittedName>
        <fullName evidence="2">Type II toxin-antitoxin system mRNA interferase toxin, RelE/StbE family</fullName>
    </submittedName>
</protein>
<dbReference type="Proteomes" id="UP000886043">
    <property type="component" value="Unassembled WGS sequence"/>
</dbReference>
<comment type="caution">
    <text evidence="2">The sequence shown here is derived from an EMBL/GenBank/DDBJ whole genome shotgun (WGS) entry which is preliminary data.</text>
</comment>
<dbReference type="InterPro" id="IPR007712">
    <property type="entry name" value="RelE/ParE_toxin"/>
</dbReference>
<dbReference type="Pfam" id="PF15738">
    <property type="entry name" value="YafQ_toxin"/>
    <property type="match status" value="1"/>
</dbReference>
<dbReference type="InterPro" id="IPR004386">
    <property type="entry name" value="Toxin_YafQ-like"/>
</dbReference>
<evidence type="ECO:0000256" key="1">
    <source>
        <dbReference type="ARBA" id="ARBA00022649"/>
    </source>
</evidence>
<proteinExistence type="predicted"/>
<dbReference type="NCBIfam" id="TIGR02385">
    <property type="entry name" value="RelE_StbE"/>
    <property type="match status" value="1"/>
</dbReference>
<organism evidence="2">
    <name type="scientific">Thermosulfurimonas dismutans</name>
    <dbReference type="NCBI Taxonomy" id="999894"/>
    <lineage>
        <taxon>Bacteria</taxon>
        <taxon>Pseudomonadati</taxon>
        <taxon>Thermodesulfobacteriota</taxon>
        <taxon>Thermodesulfobacteria</taxon>
        <taxon>Thermodesulfobacteriales</taxon>
        <taxon>Thermodesulfobacteriaceae</taxon>
        <taxon>Thermosulfurimonas</taxon>
    </lineage>
</organism>
<dbReference type="EMBL" id="DRMH01000028">
    <property type="protein sequence ID" value="HFC97381.1"/>
    <property type="molecule type" value="Genomic_DNA"/>
</dbReference>